<dbReference type="GO" id="GO:0005524">
    <property type="term" value="F:ATP binding"/>
    <property type="evidence" value="ECO:0007669"/>
    <property type="project" value="UniProtKB-KW"/>
</dbReference>
<gene>
    <name evidence="3" type="ORF">DW099_16155</name>
</gene>
<feature type="transmembrane region" description="Helical" evidence="1">
    <location>
        <begin position="253"/>
        <end position="270"/>
    </location>
</feature>
<dbReference type="PANTHER" id="PTHR40448:SF1">
    <property type="entry name" value="TWO-COMPONENT SENSOR HISTIDINE KINASE"/>
    <property type="match status" value="1"/>
</dbReference>
<dbReference type="GO" id="GO:0042802">
    <property type="term" value="F:identical protein binding"/>
    <property type="evidence" value="ECO:0007669"/>
    <property type="project" value="TreeGrafter"/>
</dbReference>
<dbReference type="AlphaFoldDB" id="A0A415DXM6"/>
<sequence>MKAHGRILLLLLTAVIVFTLTFALMGFAYKYDNKYTAGPPYGEDGVFAFSETDLDHPIYLIDGWRVRIGDIESTAFIGEYSNYAYFPGGTSPFDTATYEMTLHYSGNPQTLTMEIPEIYTDYTLRVNGSVVAAKGDGTSVNIPVGDTDTHLEFTITNDAHYYSGLIYPPAIGTSQIMTRLFFVRTLVYSILCISALTLALFSMVLWIARSKKGLFRHFGFLCLAFAVQCSHQFVWQLGLSSALWYAVEDTARLFLLAECAAIGVLTADLDRLRIYRYFARPLTLLACSFCFVSVMFIIPVCPSSVNLYGYFIDGYKLIMWGLLAVVAGIGLSLQKNWSNIFILSVCSIFGASLFATIGDSNKFEPIYGAWQNEYAGFFIILVFAGLMARRNIELVQQEKDFHVLKLQNRFAVESAQQMEDAMSQVRMLKHDLNHHILALNAYFDAGDYQRLGAYLSTLNQQRADLKPLYYSEHFLINTILTNYLEIAKNHDIKVTHKVHVPNELSAADADLCTFIVNILSNAVEGCLALPDSADRYIRIELFYRKGNLHINCINSAIPSKKEDKKFPTTKSDPTSHGLGIPAIRKIAEKYYGTATFHHEDGQFTVNAFLHLDDKTWNHTT</sequence>
<dbReference type="PANTHER" id="PTHR40448">
    <property type="entry name" value="TWO-COMPONENT SENSOR HISTIDINE KINASE"/>
    <property type="match status" value="1"/>
</dbReference>
<dbReference type="SUPFAM" id="SSF55874">
    <property type="entry name" value="ATPase domain of HSP90 chaperone/DNA topoisomerase II/histidine kinase"/>
    <property type="match status" value="1"/>
</dbReference>
<evidence type="ECO:0000256" key="1">
    <source>
        <dbReference type="SAM" id="Phobius"/>
    </source>
</evidence>
<dbReference type="OrthoDB" id="9156435at2"/>
<keyword evidence="3" id="KW-0067">ATP-binding</keyword>
<keyword evidence="4" id="KW-1185">Reference proteome</keyword>
<keyword evidence="1" id="KW-0472">Membrane</keyword>
<accession>A0A415DXM6</accession>
<feature type="domain" description="Sensor histidine kinase NatK-like C-terminal" evidence="2">
    <location>
        <begin position="509"/>
        <end position="607"/>
    </location>
</feature>
<dbReference type="EMBL" id="QRMS01000005">
    <property type="protein sequence ID" value="RHJ85229.1"/>
    <property type="molecule type" value="Genomic_DNA"/>
</dbReference>
<keyword evidence="1" id="KW-0812">Transmembrane</keyword>
<feature type="transmembrane region" description="Helical" evidence="1">
    <location>
        <begin position="220"/>
        <end position="247"/>
    </location>
</feature>
<keyword evidence="1" id="KW-1133">Transmembrane helix</keyword>
<comment type="caution">
    <text evidence="3">The sequence shown here is derived from an EMBL/GenBank/DDBJ whole genome shotgun (WGS) entry which is preliminary data.</text>
</comment>
<dbReference type="InterPro" id="IPR032834">
    <property type="entry name" value="NatK-like_C"/>
</dbReference>
<organism evidence="3 4">
    <name type="scientific">Emergencia timonensis</name>
    <dbReference type="NCBI Taxonomy" id="1776384"/>
    <lineage>
        <taxon>Bacteria</taxon>
        <taxon>Bacillati</taxon>
        <taxon>Bacillota</taxon>
        <taxon>Clostridia</taxon>
        <taxon>Peptostreptococcales</taxon>
        <taxon>Anaerovoracaceae</taxon>
        <taxon>Emergencia</taxon>
    </lineage>
</organism>
<dbReference type="RefSeq" id="WP_118336373.1">
    <property type="nucleotide sequence ID" value="NZ_AP025567.1"/>
</dbReference>
<feature type="transmembrane region" description="Helical" evidence="1">
    <location>
        <begin position="340"/>
        <end position="357"/>
    </location>
</feature>
<dbReference type="STRING" id="1776384.GCA_900086585_00238"/>
<feature type="transmembrane region" description="Helical" evidence="1">
    <location>
        <begin position="186"/>
        <end position="208"/>
    </location>
</feature>
<feature type="transmembrane region" description="Helical" evidence="1">
    <location>
        <begin position="282"/>
        <end position="305"/>
    </location>
</feature>
<dbReference type="Proteomes" id="UP000284841">
    <property type="component" value="Unassembled WGS sequence"/>
</dbReference>
<dbReference type="Pfam" id="PF14501">
    <property type="entry name" value="HATPase_c_5"/>
    <property type="match status" value="1"/>
</dbReference>
<evidence type="ECO:0000313" key="3">
    <source>
        <dbReference type="EMBL" id="RHJ85229.1"/>
    </source>
</evidence>
<feature type="transmembrane region" description="Helical" evidence="1">
    <location>
        <begin position="317"/>
        <end position="333"/>
    </location>
</feature>
<dbReference type="InterPro" id="IPR036890">
    <property type="entry name" value="HATPase_C_sf"/>
</dbReference>
<protein>
    <submittedName>
        <fullName evidence="3">ATP-binding protein</fullName>
    </submittedName>
</protein>
<proteinExistence type="predicted"/>
<evidence type="ECO:0000313" key="4">
    <source>
        <dbReference type="Proteomes" id="UP000284841"/>
    </source>
</evidence>
<dbReference type="Gene3D" id="3.30.565.10">
    <property type="entry name" value="Histidine kinase-like ATPase, C-terminal domain"/>
    <property type="match status" value="1"/>
</dbReference>
<evidence type="ECO:0000259" key="2">
    <source>
        <dbReference type="Pfam" id="PF14501"/>
    </source>
</evidence>
<dbReference type="CDD" id="cd16935">
    <property type="entry name" value="HATPase_AgrC-ComD-like"/>
    <property type="match status" value="1"/>
</dbReference>
<feature type="transmembrane region" description="Helical" evidence="1">
    <location>
        <begin position="369"/>
        <end position="388"/>
    </location>
</feature>
<name>A0A415DXM6_9FIRM</name>
<reference evidence="3 4" key="1">
    <citation type="submission" date="2018-08" db="EMBL/GenBank/DDBJ databases">
        <title>A genome reference for cultivated species of the human gut microbiota.</title>
        <authorList>
            <person name="Zou Y."/>
            <person name="Xue W."/>
            <person name="Luo G."/>
        </authorList>
    </citation>
    <scope>NUCLEOTIDE SEQUENCE [LARGE SCALE GENOMIC DNA]</scope>
    <source>
        <strain evidence="3 4">AM07-24</strain>
    </source>
</reference>
<keyword evidence="3" id="KW-0547">Nucleotide-binding</keyword>